<dbReference type="EMBL" id="JACGWJ010000022">
    <property type="protein sequence ID" value="KAL0329394.1"/>
    <property type="molecule type" value="Genomic_DNA"/>
</dbReference>
<accession>A0AAW2MEV9</accession>
<proteinExistence type="predicted"/>
<gene>
    <name evidence="1" type="ORF">Sradi_4926100</name>
</gene>
<sequence>MAGYEGAIKKAVASQNWISPILKNVSSIWRGTRPTAWGPSRSLSTSCGRRSLLRALLHSLQRTVYGEWASS</sequence>
<reference evidence="1" key="1">
    <citation type="submission" date="2020-06" db="EMBL/GenBank/DDBJ databases">
        <authorList>
            <person name="Li T."/>
            <person name="Hu X."/>
            <person name="Zhang T."/>
            <person name="Song X."/>
            <person name="Zhang H."/>
            <person name="Dai N."/>
            <person name="Sheng W."/>
            <person name="Hou X."/>
            <person name="Wei L."/>
        </authorList>
    </citation>
    <scope>NUCLEOTIDE SEQUENCE</scope>
    <source>
        <strain evidence="1">G02</strain>
        <tissue evidence="1">Leaf</tissue>
    </source>
</reference>
<name>A0AAW2MEV9_SESRA</name>
<protein>
    <submittedName>
        <fullName evidence="1">Uncharacterized protein</fullName>
    </submittedName>
</protein>
<comment type="caution">
    <text evidence="1">The sequence shown here is derived from an EMBL/GenBank/DDBJ whole genome shotgun (WGS) entry which is preliminary data.</text>
</comment>
<organism evidence="1">
    <name type="scientific">Sesamum radiatum</name>
    <name type="common">Black benniseed</name>
    <dbReference type="NCBI Taxonomy" id="300843"/>
    <lineage>
        <taxon>Eukaryota</taxon>
        <taxon>Viridiplantae</taxon>
        <taxon>Streptophyta</taxon>
        <taxon>Embryophyta</taxon>
        <taxon>Tracheophyta</taxon>
        <taxon>Spermatophyta</taxon>
        <taxon>Magnoliopsida</taxon>
        <taxon>eudicotyledons</taxon>
        <taxon>Gunneridae</taxon>
        <taxon>Pentapetalae</taxon>
        <taxon>asterids</taxon>
        <taxon>lamiids</taxon>
        <taxon>Lamiales</taxon>
        <taxon>Pedaliaceae</taxon>
        <taxon>Sesamum</taxon>
    </lineage>
</organism>
<reference evidence="1" key="2">
    <citation type="journal article" date="2024" name="Plant">
        <title>Genomic evolution and insights into agronomic trait innovations of Sesamum species.</title>
        <authorList>
            <person name="Miao H."/>
            <person name="Wang L."/>
            <person name="Qu L."/>
            <person name="Liu H."/>
            <person name="Sun Y."/>
            <person name="Le M."/>
            <person name="Wang Q."/>
            <person name="Wei S."/>
            <person name="Zheng Y."/>
            <person name="Lin W."/>
            <person name="Duan Y."/>
            <person name="Cao H."/>
            <person name="Xiong S."/>
            <person name="Wang X."/>
            <person name="Wei L."/>
            <person name="Li C."/>
            <person name="Ma Q."/>
            <person name="Ju M."/>
            <person name="Zhao R."/>
            <person name="Li G."/>
            <person name="Mu C."/>
            <person name="Tian Q."/>
            <person name="Mei H."/>
            <person name="Zhang T."/>
            <person name="Gao T."/>
            <person name="Zhang H."/>
        </authorList>
    </citation>
    <scope>NUCLEOTIDE SEQUENCE</scope>
    <source>
        <strain evidence="1">G02</strain>
    </source>
</reference>
<evidence type="ECO:0000313" key="1">
    <source>
        <dbReference type="EMBL" id="KAL0329394.1"/>
    </source>
</evidence>
<dbReference type="AlphaFoldDB" id="A0AAW2MEV9"/>